<organism evidence="1 2">
    <name type="scientific">Eumeta variegata</name>
    <name type="common">Bagworm moth</name>
    <name type="synonym">Eumeta japonica</name>
    <dbReference type="NCBI Taxonomy" id="151549"/>
    <lineage>
        <taxon>Eukaryota</taxon>
        <taxon>Metazoa</taxon>
        <taxon>Ecdysozoa</taxon>
        <taxon>Arthropoda</taxon>
        <taxon>Hexapoda</taxon>
        <taxon>Insecta</taxon>
        <taxon>Pterygota</taxon>
        <taxon>Neoptera</taxon>
        <taxon>Endopterygota</taxon>
        <taxon>Lepidoptera</taxon>
        <taxon>Glossata</taxon>
        <taxon>Ditrysia</taxon>
        <taxon>Tineoidea</taxon>
        <taxon>Psychidae</taxon>
        <taxon>Oiketicinae</taxon>
        <taxon>Eumeta</taxon>
    </lineage>
</organism>
<dbReference type="Proteomes" id="UP000299102">
    <property type="component" value="Unassembled WGS sequence"/>
</dbReference>
<dbReference type="PANTHER" id="PTHR47027">
    <property type="entry name" value="REVERSE TRANSCRIPTASE DOMAIN-CONTAINING PROTEIN"/>
    <property type="match status" value="1"/>
</dbReference>
<dbReference type="EMBL" id="BGZK01000995">
    <property type="protein sequence ID" value="GBP67906.1"/>
    <property type="molecule type" value="Genomic_DNA"/>
</dbReference>
<dbReference type="PANTHER" id="PTHR47027:SF30">
    <property type="entry name" value="THAP-TYPE DOMAIN-CONTAINING PROTEIN"/>
    <property type="match status" value="1"/>
</dbReference>
<gene>
    <name evidence="1" type="ORF">EVAR_38374_1</name>
</gene>
<dbReference type="AlphaFoldDB" id="A0A4C1XWK2"/>
<protein>
    <submittedName>
        <fullName evidence="1">Uncharacterized protein</fullName>
    </submittedName>
</protein>
<keyword evidence="2" id="KW-1185">Reference proteome</keyword>
<evidence type="ECO:0000313" key="2">
    <source>
        <dbReference type="Proteomes" id="UP000299102"/>
    </source>
</evidence>
<evidence type="ECO:0000313" key="1">
    <source>
        <dbReference type="EMBL" id="GBP67906.1"/>
    </source>
</evidence>
<name>A0A4C1XWK2_EUMVA</name>
<reference evidence="1 2" key="1">
    <citation type="journal article" date="2019" name="Commun. Biol.">
        <title>The bagworm genome reveals a unique fibroin gene that provides high tensile strength.</title>
        <authorList>
            <person name="Kono N."/>
            <person name="Nakamura H."/>
            <person name="Ohtoshi R."/>
            <person name="Tomita M."/>
            <person name="Numata K."/>
            <person name="Arakawa K."/>
        </authorList>
    </citation>
    <scope>NUCLEOTIDE SEQUENCE [LARGE SCALE GENOMIC DNA]</scope>
</reference>
<proteinExistence type="predicted"/>
<dbReference type="STRING" id="151549.A0A4C1XWK2"/>
<accession>A0A4C1XWK2</accession>
<comment type="caution">
    <text evidence="1">The sequence shown here is derived from an EMBL/GenBank/DDBJ whole genome shotgun (WGS) entry which is preliminary data.</text>
</comment>
<sequence length="146" mass="17659">MLTYGRESWVWQKKNESRINVVEMRSLRRMYGVFWKDRYRNSIVKERCGLQEDVVIRVERGILRWFGHLERMNESRLTKQIYRANVCDEKFCTMTMLHEDGVKIQTKMVAAIEFMVESEMRTSARNGNANVNYNWRFRTESIQSFK</sequence>
<dbReference type="OrthoDB" id="425681at2759"/>